<evidence type="ECO:0000313" key="1">
    <source>
        <dbReference type="EMBL" id="CCU71668.1"/>
    </source>
</evidence>
<proteinExistence type="predicted"/>
<evidence type="ECO:0000313" key="2">
    <source>
        <dbReference type="Proteomes" id="UP000011866"/>
    </source>
</evidence>
<protein>
    <submittedName>
        <fullName evidence="1">Uncharacterized protein</fullName>
    </submittedName>
</protein>
<dbReference type="KEGG" id="tol:TOL_1240"/>
<gene>
    <name evidence="1" type="ORF">TOL_1240</name>
</gene>
<accession>M5DQ77</accession>
<dbReference type="HOGENOM" id="CLU_2756481_0_0_6"/>
<dbReference type="EMBL" id="HF680312">
    <property type="protein sequence ID" value="CCU71668.1"/>
    <property type="molecule type" value="Genomic_DNA"/>
</dbReference>
<sequence length="70" mass="7728">MNPVKTLPNTRQNAKYLNICPVMASLSDLNARALAEVTQTQPPKVNFRPYYCCCNLLPSGAVHRADVIPV</sequence>
<keyword evidence="2" id="KW-1185">Reference proteome</keyword>
<dbReference type="AlphaFoldDB" id="M5DQ77"/>
<name>M5DQ77_9GAMM</name>
<dbReference type="Proteomes" id="UP000011866">
    <property type="component" value="Chromosome"/>
</dbReference>
<organism evidence="1 2">
    <name type="scientific">Thalassolituus oleivorans MIL-1</name>
    <dbReference type="NCBI Taxonomy" id="1298593"/>
    <lineage>
        <taxon>Bacteria</taxon>
        <taxon>Pseudomonadati</taxon>
        <taxon>Pseudomonadota</taxon>
        <taxon>Gammaproteobacteria</taxon>
        <taxon>Oceanospirillales</taxon>
        <taxon>Oceanospirillaceae</taxon>
        <taxon>Thalassolituus</taxon>
    </lineage>
</organism>
<reference evidence="1 2" key="1">
    <citation type="journal article" date="2013" name="Genome Announc.">
        <title>Genome Sequence of Thalassolituus oleivorans MIL-1 (DSM 14913T).</title>
        <authorList>
            <person name="Golyshin P.N."/>
            <person name="Werner J."/>
            <person name="Chernikova T.N."/>
            <person name="Tran H."/>
            <person name="Ferrer M."/>
            <person name="Yakimov M.M."/>
            <person name="Teeling H."/>
            <person name="Golyshina O.V."/>
        </authorList>
    </citation>
    <scope>NUCLEOTIDE SEQUENCE [LARGE SCALE GENOMIC DNA]</scope>
    <source>
        <strain evidence="1 2">MIL-1</strain>
    </source>
</reference>